<keyword evidence="2" id="KW-1185">Reference proteome</keyword>
<gene>
    <name evidence="1" type="ORF">ACH5RR_031972</name>
</gene>
<evidence type="ECO:0000313" key="1">
    <source>
        <dbReference type="EMBL" id="KAL3506590.1"/>
    </source>
</evidence>
<name>A0ABD2YL06_9GENT</name>
<organism evidence="1 2">
    <name type="scientific">Cinchona calisaya</name>
    <dbReference type="NCBI Taxonomy" id="153742"/>
    <lineage>
        <taxon>Eukaryota</taxon>
        <taxon>Viridiplantae</taxon>
        <taxon>Streptophyta</taxon>
        <taxon>Embryophyta</taxon>
        <taxon>Tracheophyta</taxon>
        <taxon>Spermatophyta</taxon>
        <taxon>Magnoliopsida</taxon>
        <taxon>eudicotyledons</taxon>
        <taxon>Gunneridae</taxon>
        <taxon>Pentapetalae</taxon>
        <taxon>asterids</taxon>
        <taxon>lamiids</taxon>
        <taxon>Gentianales</taxon>
        <taxon>Rubiaceae</taxon>
        <taxon>Cinchonoideae</taxon>
        <taxon>Cinchoneae</taxon>
        <taxon>Cinchona</taxon>
    </lineage>
</organism>
<sequence>MIGEGLYAIFHIPEPFARSEAAEGGEGPPHCSPFVGLKHHLLDLKLLKLVEEHSTSQLELDLDLDLLMDLKLLKLVEEASELELDLKLLKLLKLMDLQFPNQWHLRRLRGLPNVISANRLDIIRRLVQIHKHKHGEN</sequence>
<dbReference type="EMBL" id="JBJUIK010000013">
    <property type="protein sequence ID" value="KAL3506590.1"/>
    <property type="molecule type" value="Genomic_DNA"/>
</dbReference>
<dbReference type="Proteomes" id="UP001630127">
    <property type="component" value="Unassembled WGS sequence"/>
</dbReference>
<evidence type="ECO:0000313" key="2">
    <source>
        <dbReference type="Proteomes" id="UP001630127"/>
    </source>
</evidence>
<dbReference type="AlphaFoldDB" id="A0ABD2YL06"/>
<comment type="caution">
    <text evidence="1">The sequence shown here is derived from an EMBL/GenBank/DDBJ whole genome shotgun (WGS) entry which is preliminary data.</text>
</comment>
<protein>
    <submittedName>
        <fullName evidence="1">Uncharacterized protein</fullName>
    </submittedName>
</protein>
<reference evidence="1 2" key="1">
    <citation type="submission" date="2024-11" db="EMBL/GenBank/DDBJ databases">
        <title>A near-complete genome assembly of Cinchona calisaya.</title>
        <authorList>
            <person name="Lian D.C."/>
            <person name="Zhao X.W."/>
            <person name="Wei L."/>
        </authorList>
    </citation>
    <scope>NUCLEOTIDE SEQUENCE [LARGE SCALE GENOMIC DNA]</scope>
    <source>
        <tissue evidence="1">Nenye</tissue>
    </source>
</reference>
<accession>A0ABD2YL06</accession>
<proteinExistence type="predicted"/>